<dbReference type="RefSeq" id="WP_319952943.1">
    <property type="nucleotide sequence ID" value="NZ_JAXAVX010000001.1"/>
</dbReference>
<dbReference type="Gene3D" id="3.20.20.240">
    <property type="entry name" value="Methylmalonyl-CoA mutase"/>
    <property type="match status" value="1"/>
</dbReference>
<keyword evidence="7" id="KW-0170">Cobalt</keyword>
<dbReference type="NCBIfam" id="TIGR00641">
    <property type="entry name" value="acid_CoA_mut_N"/>
    <property type="match status" value="1"/>
</dbReference>
<dbReference type="InterPro" id="IPR006159">
    <property type="entry name" value="Acid_CoA_mut_C"/>
</dbReference>
<dbReference type="Pfam" id="PF02310">
    <property type="entry name" value="B12-binding"/>
    <property type="match status" value="1"/>
</dbReference>
<organism evidence="10 11">
    <name type="scientific">Patulibacter brassicae</name>
    <dbReference type="NCBI Taxonomy" id="1705717"/>
    <lineage>
        <taxon>Bacteria</taxon>
        <taxon>Bacillati</taxon>
        <taxon>Actinomycetota</taxon>
        <taxon>Thermoleophilia</taxon>
        <taxon>Solirubrobacterales</taxon>
        <taxon>Patulibacteraceae</taxon>
        <taxon>Patulibacter</taxon>
    </lineage>
</organism>
<name>A0ABU4VG54_9ACTN</name>
<dbReference type="InterPro" id="IPR016176">
    <property type="entry name" value="Cbl-dep_enz_cat"/>
</dbReference>
<accession>A0ABU4VG54</accession>
<comment type="caution">
    <text evidence="10">The sequence shown here is derived from an EMBL/GenBank/DDBJ whole genome shotgun (WGS) entry which is preliminary data.</text>
</comment>
<feature type="coiled-coil region" evidence="8">
    <location>
        <begin position="494"/>
        <end position="521"/>
    </location>
</feature>
<dbReference type="SUPFAM" id="SSF51703">
    <property type="entry name" value="Cobalamin (vitamin B12)-dependent enzymes"/>
    <property type="match status" value="1"/>
</dbReference>
<evidence type="ECO:0000256" key="3">
    <source>
        <dbReference type="ARBA" id="ARBA00011870"/>
    </source>
</evidence>
<dbReference type="InterPro" id="IPR006099">
    <property type="entry name" value="MeMalonylCoA_mutase_a/b_cat"/>
</dbReference>
<dbReference type="InterPro" id="IPR006098">
    <property type="entry name" value="MMCoA_mutase_a_cat"/>
</dbReference>
<keyword evidence="4" id="KW-0846">Cobalamin</keyword>
<evidence type="ECO:0000256" key="7">
    <source>
        <dbReference type="ARBA" id="ARBA00023285"/>
    </source>
</evidence>
<protein>
    <submittedName>
        <fullName evidence="10">Methylmalonyl-CoA mutase</fullName>
        <ecNumber evidence="10">5.4.99.2</ecNumber>
    </submittedName>
</protein>
<dbReference type="InterPro" id="IPR006158">
    <property type="entry name" value="Cobalamin-bd"/>
</dbReference>
<evidence type="ECO:0000259" key="9">
    <source>
        <dbReference type="PROSITE" id="PS51332"/>
    </source>
</evidence>
<dbReference type="NCBIfam" id="TIGR00640">
    <property type="entry name" value="acid_CoA_mut_C"/>
    <property type="match status" value="1"/>
</dbReference>
<proteinExistence type="inferred from homology"/>
<evidence type="ECO:0000313" key="11">
    <source>
        <dbReference type="Proteomes" id="UP001277761"/>
    </source>
</evidence>
<dbReference type="EC" id="5.4.99.2" evidence="10"/>
<comment type="subunit">
    <text evidence="3">Heterodimer of an alpha and a beta chain.</text>
</comment>
<evidence type="ECO:0000256" key="6">
    <source>
        <dbReference type="ARBA" id="ARBA00023235"/>
    </source>
</evidence>
<dbReference type="PANTHER" id="PTHR48101">
    <property type="entry name" value="METHYLMALONYL-COA MUTASE, MITOCHONDRIAL-RELATED"/>
    <property type="match status" value="1"/>
</dbReference>
<evidence type="ECO:0000313" key="10">
    <source>
        <dbReference type="EMBL" id="MDX8150801.1"/>
    </source>
</evidence>
<dbReference type="EMBL" id="JAXAVX010000001">
    <property type="protein sequence ID" value="MDX8150801.1"/>
    <property type="molecule type" value="Genomic_DNA"/>
</dbReference>
<dbReference type="Pfam" id="PF01642">
    <property type="entry name" value="MM_CoA_mutase"/>
    <property type="match status" value="1"/>
</dbReference>
<gene>
    <name evidence="10" type="primary">scpA</name>
    <name evidence="10" type="ORF">SK069_04275</name>
</gene>
<dbReference type="CDD" id="cd02071">
    <property type="entry name" value="MM_CoA_mut_B12_BD"/>
    <property type="match status" value="1"/>
</dbReference>
<reference evidence="10 11" key="1">
    <citation type="submission" date="2023-11" db="EMBL/GenBank/DDBJ databases">
        <authorList>
            <person name="Xu M."/>
            <person name="Jiang T."/>
        </authorList>
    </citation>
    <scope>NUCLEOTIDE SEQUENCE [LARGE SCALE GENOMIC DNA]</scope>
    <source>
        <strain evidence="10 11">SD</strain>
    </source>
</reference>
<sequence>MSAIPDLTGATLGDVEQDAVDRPTIEAAATAASGRPVEELRFPAPEGITLEPGYGSADVAGLDFLDTRPGFPPYLRGPYPTMYVNQPWTVRQYAGFSTAEESNAFYRRNLAAGQKGLSIAFDLATHRGYDSDNPRVAGDVGMAGVAIDSILDMRTLFDGIPLDRMSVSMTMNGAVLPVLALFIVAGEEQGVPAEKLTGTIQNDVLKEFMVRNTYIYPPAPSMRIISDIFAFTSQEMPKFNSISISGYHMQEAGASADLELGYTIADGIEYIRAGLDAGMKVDRFAPRLSFFWAIGMNFFMEVAKMRAGRLIWAKLLREQFQPENAKSLSLRTHCQTSGWSLAAQDVYNNVVRTCVEAMAATQGHTQSLHTNALDEALALPTDFSARIARNTQLFLQQESGTTSVIDPWGGSHYVERLTAELAAKALGHIAEIEELGGMTKAIDAGVPKLRIEESAARTQARIDAGKQVLVGVNRFRPERDEQIDVLKVDNAGVRAKQIEKLQRLRAERDEAKVQAALQRLTEGAAQRSTGPGAEDHNLLALAVEAARAHASVGEISDALEKVFDRHTAEIRSIAGVYRSEVGEMNKPFARTRSLVESFEEQEGRRPRILVAKMGQDGHDRGQKVIATAFADLGFDVDIGPLFQTPEEVARQAIEADVHVVGASSLAAGHLTLVPQLRKALDEQGRDDILVVVGGVIPPQDFDALREAGAAAIYPPGTVIGEAAGDLLTMLMGTLELEVPADETADAA</sequence>
<dbReference type="Proteomes" id="UP001277761">
    <property type="component" value="Unassembled WGS sequence"/>
</dbReference>
<keyword evidence="11" id="KW-1185">Reference proteome</keyword>
<dbReference type="InterPro" id="IPR036724">
    <property type="entry name" value="Cobalamin-bd_sf"/>
</dbReference>
<dbReference type="SUPFAM" id="SSF52242">
    <property type="entry name" value="Cobalamin (vitamin B12)-binding domain"/>
    <property type="match status" value="1"/>
</dbReference>
<keyword evidence="5" id="KW-0479">Metal-binding</keyword>
<dbReference type="PANTHER" id="PTHR48101:SF4">
    <property type="entry name" value="METHYLMALONYL-COA MUTASE, MITOCHONDRIAL"/>
    <property type="match status" value="1"/>
</dbReference>
<dbReference type="NCBIfam" id="NF006944">
    <property type="entry name" value="PRK09426.1"/>
    <property type="match status" value="1"/>
</dbReference>
<comment type="cofactor">
    <cofactor evidence="1">
        <name>adenosylcob(III)alamin</name>
        <dbReference type="ChEBI" id="CHEBI:18408"/>
    </cofactor>
</comment>
<evidence type="ECO:0000256" key="1">
    <source>
        <dbReference type="ARBA" id="ARBA00001922"/>
    </source>
</evidence>
<dbReference type="GO" id="GO:0004494">
    <property type="term" value="F:methylmalonyl-CoA mutase activity"/>
    <property type="evidence" value="ECO:0007669"/>
    <property type="project" value="UniProtKB-EC"/>
</dbReference>
<keyword evidence="6 10" id="KW-0413">Isomerase</keyword>
<dbReference type="CDD" id="cd03679">
    <property type="entry name" value="MM_CoA_mutase_alpha_like"/>
    <property type="match status" value="1"/>
</dbReference>
<feature type="domain" description="B12-binding" evidence="9">
    <location>
        <begin position="605"/>
        <end position="737"/>
    </location>
</feature>
<evidence type="ECO:0000256" key="5">
    <source>
        <dbReference type="ARBA" id="ARBA00022723"/>
    </source>
</evidence>
<comment type="similarity">
    <text evidence="2">Belongs to the methylmalonyl-CoA mutase family.</text>
</comment>
<evidence type="ECO:0000256" key="2">
    <source>
        <dbReference type="ARBA" id="ARBA00008465"/>
    </source>
</evidence>
<dbReference type="Gene3D" id="3.40.50.280">
    <property type="entry name" value="Cobalamin-binding domain"/>
    <property type="match status" value="1"/>
</dbReference>
<keyword evidence="8" id="KW-0175">Coiled coil</keyword>
<evidence type="ECO:0000256" key="4">
    <source>
        <dbReference type="ARBA" id="ARBA00022628"/>
    </source>
</evidence>
<evidence type="ECO:0000256" key="8">
    <source>
        <dbReference type="SAM" id="Coils"/>
    </source>
</evidence>
<dbReference type="PROSITE" id="PS51332">
    <property type="entry name" value="B12_BINDING"/>
    <property type="match status" value="1"/>
</dbReference>